<reference evidence="1" key="1">
    <citation type="submission" date="2021-06" db="EMBL/GenBank/DDBJ databases">
        <authorList>
            <person name="Kallberg Y."/>
            <person name="Tangrot J."/>
            <person name="Rosling A."/>
        </authorList>
    </citation>
    <scope>NUCLEOTIDE SEQUENCE</scope>
    <source>
        <strain evidence="1">MA453B</strain>
    </source>
</reference>
<keyword evidence="2" id="KW-1185">Reference proteome</keyword>
<dbReference type="EMBL" id="CAJVPY010000672">
    <property type="protein sequence ID" value="CAG8486529.1"/>
    <property type="molecule type" value="Genomic_DNA"/>
</dbReference>
<proteinExistence type="predicted"/>
<dbReference type="AlphaFoldDB" id="A0A9N8WEK7"/>
<organism evidence="1 2">
    <name type="scientific">Dentiscutata erythropus</name>
    <dbReference type="NCBI Taxonomy" id="1348616"/>
    <lineage>
        <taxon>Eukaryota</taxon>
        <taxon>Fungi</taxon>
        <taxon>Fungi incertae sedis</taxon>
        <taxon>Mucoromycota</taxon>
        <taxon>Glomeromycotina</taxon>
        <taxon>Glomeromycetes</taxon>
        <taxon>Diversisporales</taxon>
        <taxon>Gigasporaceae</taxon>
        <taxon>Dentiscutata</taxon>
    </lineage>
</organism>
<evidence type="ECO:0000313" key="2">
    <source>
        <dbReference type="Proteomes" id="UP000789405"/>
    </source>
</evidence>
<comment type="caution">
    <text evidence="1">The sequence shown here is derived from an EMBL/GenBank/DDBJ whole genome shotgun (WGS) entry which is preliminary data.</text>
</comment>
<sequence>MPEPSTKCASCRKDKKKCVRIGKFRCNRCKDKGRKCIIQCLDCYEKNKTEKDVIHCCPNCKTVKEGDYDFITDDDGKTYLLSSDGVKFEITPGVELLFNNYPYGELEIHDGTHDEMIYTTIIIAIEIWPSGC</sequence>
<gene>
    <name evidence="1" type="ORF">DERYTH_LOCUS2193</name>
</gene>
<evidence type="ECO:0000313" key="1">
    <source>
        <dbReference type="EMBL" id="CAG8486529.1"/>
    </source>
</evidence>
<protein>
    <submittedName>
        <fullName evidence="1">28157_t:CDS:1</fullName>
    </submittedName>
</protein>
<dbReference type="Proteomes" id="UP000789405">
    <property type="component" value="Unassembled WGS sequence"/>
</dbReference>
<accession>A0A9N8WEK7</accession>
<name>A0A9N8WEK7_9GLOM</name>
<dbReference type="OrthoDB" id="2484167at2759"/>